<dbReference type="GO" id="GO:0008381">
    <property type="term" value="F:mechanosensitive monoatomic ion channel activity"/>
    <property type="evidence" value="ECO:0007669"/>
    <property type="project" value="InterPro"/>
</dbReference>
<dbReference type="InterPro" id="IPR056769">
    <property type="entry name" value="Piezo_TM1-24"/>
</dbReference>
<dbReference type="Proteomes" id="UP000694390">
    <property type="component" value="Chromosome 2"/>
</dbReference>
<feature type="domain" description="Piezo TM1-24" evidence="15">
    <location>
        <begin position="585"/>
        <end position="763"/>
    </location>
</feature>
<evidence type="ECO:0000313" key="18">
    <source>
        <dbReference type="Proteomes" id="UP000694390"/>
    </source>
</evidence>
<evidence type="ECO:0000256" key="2">
    <source>
        <dbReference type="ARBA" id="ARBA00007821"/>
    </source>
</evidence>
<feature type="region of interest" description="Disordered" evidence="10">
    <location>
        <begin position="802"/>
        <end position="848"/>
    </location>
</feature>
<evidence type="ECO:0000256" key="1">
    <source>
        <dbReference type="ARBA" id="ARBA00004651"/>
    </source>
</evidence>
<reference evidence="17" key="2">
    <citation type="submission" date="2025-08" db="UniProtKB">
        <authorList>
            <consortium name="Ensembl"/>
        </authorList>
    </citation>
    <scope>IDENTIFICATION</scope>
</reference>
<keyword evidence="9" id="KW-0407">Ion channel</keyword>
<feature type="transmembrane region" description="Helical" evidence="11">
    <location>
        <begin position="1852"/>
        <end position="1873"/>
    </location>
</feature>
<dbReference type="PANTHER" id="PTHR47049">
    <property type="entry name" value="PIEZO-TYPE MECHANOSENSITIVE ION CHANNEL HOMOLOG"/>
    <property type="match status" value="1"/>
</dbReference>
<feature type="compositionally biased region" description="Basic and acidic residues" evidence="10">
    <location>
        <begin position="594"/>
        <end position="609"/>
    </location>
</feature>
<evidence type="ECO:0000256" key="10">
    <source>
        <dbReference type="SAM" id="MobiDB-lite"/>
    </source>
</evidence>
<dbReference type="GO" id="GO:0005886">
    <property type="term" value="C:plasma membrane"/>
    <property type="evidence" value="ECO:0007669"/>
    <property type="project" value="UniProtKB-SubCell"/>
</dbReference>
<feature type="transmembrane region" description="Helical" evidence="11">
    <location>
        <begin position="494"/>
        <end position="512"/>
    </location>
</feature>
<feature type="transmembrane region" description="Helical" evidence="11">
    <location>
        <begin position="627"/>
        <end position="647"/>
    </location>
</feature>
<feature type="compositionally biased region" description="Polar residues" evidence="10">
    <location>
        <begin position="1446"/>
        <end position="1455"/>
    </location>
</feature>
<evidence type="ECO:0000259" key="13">
    <source>
        <dbReference type="Pfam" id="PF15917"/>
    </source>
</evidence>
<keyword evidence="8 11" id="KW-0472">Membrane</keyword>
<evidence type="ECO:0000313" key="17">
    <source>
        <dbReference type="Ensembl" id="ENSGEVP00005025986.1"/>
    </source>
</evidence>
<feature type="compositionally biased region" description="Acidic residues" evidence="10">
    <location>
        <begin position="823"/>
        <end position="848"/>
    </location>
</feature>
<dbReference type="InterPro" id="IPR056770">
    <property type="entry name" value="Piezo_THU9_anchor"/>
</dbReference>
<feature type="region of interest" description="Disordered" evidence="10">
    <location>
        <begin position="1517"/>
        <end position="1556"/>
    </location>
</feature>
<keyword evidence="6 11" id="KW-1133">Transmembrane helix</keyword>
<evidence type="ECO:0000259" key="12">
    <source>
        <dbReference type="Pfam" id="PF12166"/>
    </source>
</evidence>
<feature type="transmembrane region" description="Helical" evidence="11">
    <location>
        <begin position="1115"/>
        <end position="1136"/>
    </location>
</feature>
<feature type="transmembrane region" description="Helical" evidence="11">
    <location>
        <begin position="878"/>
        <end position="898"/>
    </location>
</feature>
<feature type="region of interest" description="Disordered" evidence="10">
    <location>
        <begin position="1431"/>
        <end position="1469"/>
    </location>
</feature>
<feature type="transmembrane region" description="Helical" evidence="11">
    <location>
        <begin position="2242"/>
        <end position="2258"/>
    </location>
</feature>
<sequence length="2663" mass="308277">MYISIFCLLGHTGRLLKSLCFISLSFLLLHIIFQITINSLEAGNSIEPGFNCSTWEKTLRQIGFESVKGADAGNVIRVFVPDIGMFIASLTIWLVCRNVVLKPVTEDAAQYNTQFENEEMAGREKLEPDDALICEDLDGRENSEEEFEETTKLKLLRRIASVASKLKEFIGNIITTAGKVVVTILLGSTGMMLPSLTSAVYFFVFLGLCTWWSCCLAFDPLIFSCLCVLMAIYSAGHLIGLYLYQLQFFQEVVPPKDYYARLFGVTSVIQTNCSSTWKIIANQDLLWYHHASPILLLVMYYTLATLIRLWLQEPVVRKSGISEEDKETDCNPTSRRRSLWYASHYTADERKLLSMTQDEYKSSDVLLVTVNGTPVDYHTMHPTLHLENGPAKADMYSTPQYKWEPSDDMSEKKEEDDEEEEEEEDVQEKKENVKIHAMVSVFHFIMKQSYICALIAMMAWSITYHSWLTFVLLIWSCTLWMIRDRRKYAMISSPFMVVYGNLLLTLQYIWSIDLNNDELPKVSGFLEKKDPGELASKILFTITFWLLLRQHLTERKVLQLKEATLAEVKVEDEENEEKGKSILSLTRQELEEKAKQREHEREEKEKQQEADEEDEDEQDIMKVLGNLVMAMFIKYWIYVCGGMFFFVSFEGRIVMYKIIYMMLFLFCVALYQVHYEWWRRILKYFWMSVVVYTMLVLIFIYTYQFESFPGLWMNMTGLDEKKLEDLGLKQFSVAELFTRIFIPTSFLLVCILHLHYFHDRFLQLTDLKAVTSKQDSAIYRLVHQDGSMPDITMLNLTASKEEDKNLEEHGDERMEERDGEGEKDGDEEEKEKEEEEEEEDDESDVEETSDLKNKWHLVIDRLTVLFLKFLEYFHKLQVFVWWLLELHIIKIVSSYIIWVTVKEVSLFNFVFLIAWALALPYAQFRPLASSVCTVWTCVIIVCKMLYQLTSIDPSTFSSNCTMPTENETDIGSEELKTSLLYSAPIDPTEWVGLRKSYPLLVYLRNNLLMLAILAFEVTIYRHQEYYRCRNNLTVPVTKTIFHDITRLHLDDGLVNCAKYFINYFFYKFGLETCFLLSVNVIGQRMDFFAMIHAFWLIAVLYRRRRKAIAEIWPKYCCFLACTIIFQYFICIGIPPAPCKDYPWRSPNANFNSNIIKWLYFPDFIERPNPIFLVYDFMLLLCASLQRQMFEDENKAAVRIMAGDNVEICMNLDAASFSQHNPVPDFIHCRSYLDMYKVIIFSYLFWFVLTIIFITGTTRISIFCMGYLVACFYFLLFGGDLLLKPIRSILRYWDWLIAYNVFVITMKNILSIGACGYIESLIRNSCWLIQAFSLACTVKGYHQPKETGDCKLPSGEAGIIWDSICFAFLLLQRRVFMSYYFLHVVADIKASQILASRGAELFQATIVKAVKARIEEEKKSMDQLKRQMDRIKARQQKYKKGKERMLSMTQESTEGQDIQKASEEDDEGTSMVRSGDYYLFETDSEEEEEDEKKDDEEPRRRSAFQFVYQAWITDPKTALRQRRKEKKKFGKEDKRRRKGSGDEHEEREDEPVKKKSDGPDNIIKRIFNILKFTWVLFLATLDSFTAWLNSISREHIDISTVLKIERCMLTREIKKGNVPTRESIHMYYQNHMMKLSKESGLDTIDENPGQDSSLQASERMDSLDSAASHDSISSEPTQVTLLYSRQGTTETIEEVEGEHEEEGTGSTSRREDEVDDYGLDSEGAAYTSDTDVPSYSAADGNAEVPPSYSKAVSFGHLSFSSQDDSAGKNFMMVSPDDSQIDKLNDTILPPLTHDLTASELLLNKMFRDEELEESEKFYSGQPRLLLLVYALYNTLVARSEMVCYFVIILNHMISASMITLVLPILIFLWAMLSVPRPSKRFWMTAIVYTEVTIVIKYFFQFGFFPWNKHVDYTKDKPYHPPNIIGIEKKEGYVHYDLVQLLALFFHRSILKCHGLWDEDDEGESCSSKEEYGDELSLAADRRDSADSLKSVNLAASVESIHVHFPEQQTAIRRKSSSSGSQLSHRSSFSSQRSKRGSTSTRNSSQRGSSVLSIKQKSRKELLMEKFREQMVKAKAFTIKKTLQIYVPIRQFFYNLIHPEYSAVTDVYVLMFLADTVDFIIIVFGFWAFGKHSAAADITSSLSEDQVPEAFLVMVLIQFGTMVVDRALYLRKTVMGKVIFQVILVFGIHFWMFFILPGVTERKFSQNTVAQLWYFVKCVYFGLSAYQIRCGYPTRVLGNFLTKSYNYVNLFLFQGFRLVPFLTELRAVMDWVWTDTTLSLSSWICVEDIYAHIFILKCWRESEKRYPQPRGQKKKKVVKYGMGGMIVVLLICIVWFPLLFMSLVKSVAGVTNRPLDVSITITLGGYQPIFTMSAQQNQLKDLNQTEYDLFQGEYSGNTGALQFLESYGKEDITVAELEGNSNSLWTISPPSRKKMIQGLQDFSAEFTLVLSWSIQRNLSLGAKAEIASDKISCNLLNKTRENIATMMSGDDTVKKVMLEMMFPYYIKAPSDSLAKPIKQLWKEGRMENITVSLVKNESKDGVREWWVLNQLGKRYRQEESLELFVFSDKVSPPSLGFLAGYGIMGLYASVVLVIGKFVREFFSGISHSIMFEELPNVDRILKLCTDIFLVRETGELELEEDLYAKLIFLYRSPETMIKWTREKTN</sequence>
<dbReference type="InterPro" id="IPR031334">
    <property type="entry name" value="Piezo_cap_dom"/>
</dbReference>
<feature type="compositionally biased region" description="Acidic residues" evidence="10">
    <location>
        <begin position="1690"/>
        <end position="1702"/>
    </location>
</feature>
<feature type="transmembrane region" description="Helical" evidence="11">
    <location>
        <begin position="736"/>
        <end position="757"/>
    </location>
</feature>
<feature type="transmembrane region" description="Helical" evidence="11">
    <location>
        <begin position="927"/>
        <end position="946"/>
    </location>
</feature>
<comment type="subcellular location">
    <subcellularLocation>
        <location evidence="1">Cell membrane</location>
        <topology evidence="1">Multi-pass membrane protein</topology>
    </subcellularLocation>
</comment>
<feature type="transmembrane region" description="Helical" evidence="11">
    <location>
        <begin position="1167"/>
        <end position="1184"/>
    </location>
</feature>
<reference evidence="17" key="1">
    <citation type="submission" date="2019-06" db="EMBL/GenBank/DDBJ databases">
        <title>G10K-VGP Goodes thornscrub tortoise genome, primary haplotype.</title>
        <authorList>
            <person name="Murphy B."/>
            <person name="Edwards T."/>
            <person name="Rhie A."/>
            <person name="Koren S."/>
            <person name="Phillippy A."/>
            <person name="Fedrigo O."/>
            <person name="Haase B."/>
            <person name="Mountcastle J."/>
            <person name="Lewin H."/>
            <person name="Damas J."/>
            <person name="Howe K."/>
            <person name="Formenti G."/>
            <person name="Myers G."/>
            <person name="Durbin R."/>
            <person name="Jarvis E.D."/>
        </authorList>
    </citation>
    <scope>NUCLEOTIDE SEQUENCE [LARGE SCALE GENOMIC DNA]</scope>
</reference>
<feature type="domain" description="Piezo TM1-24" evidence="15">
    <location>
        <begin position="9"/>
        <end position="578"/>
    </location>
</feature>
<feature type="transmembrane region" description="Helical" evidence="11">
    <location>
        <begin position="2105"/>
        <end position="2128"/>
    </location>
</feature>
<dbReference type="OrthoDB" id="303066at2759"/>
<evidence type="ECO:0000256" key="5">
    <source>
        <dbReference type="ARBA" id="ARBA00022692"/>
    </source>
</evidence>
<evidence type="ECO:0000259" key="15">
    <source>
        <dbReference type="Pfam" id="PF24871"/>
    </source>
</evidence>
<proteinExistence type="inferred from homology"/>
<feature type="transmembrane region" description="Helical" evidence="11">
    <location>
        <begin position="2278"/>
        <end position="2297"/>
    </location>
</feature>
<feature type="transmembrane region" description="Helical" evidence="11">
    <location>
        <begin position="653"/>
        <end position="672"/>
    </location>
</feature>
<comment type="similarity">
    <text evidence="2">Belongs to the PIEZO (TC 1.A.75) family.</text>
</comment>
<keyword evidence="5 11" id="KW-0812">Transmembrane</keyword>
<feature type="transmembrane region" description="Helical" evidence="11">
    <location>
        <begin position="1234"/>
        <end position="1253"/>
    </location>
</feature>
<feature type="compositionally biased region" description="Basic residues" evidence="10">
    <location>
        <begin position="1518"/>
        <end position="1537"/>
    </location>
</feature>
<feature type="transmembrane region" description="Helical" evidence="11">
    <location>
        <begin position="437"/>
        <end position="458"/>
    </location>
</feature>
<feature type="domain" description="Piezo TM25-28" evidence="13">
    <location>
        <begin position="1213"/>
        <end position="1523"/>
    </location>
</feature>
<feature type="transmembrane region" description="Helical" evidence="11">
    <location>
        <begin position="464"/>
        <end position="482"/>
    </location>
</feature>
<feature type="transmembrane region" description="Helical" evidence="11">
    <location>
        <begin position="2210"/>
        <end position="2230"/>
    </location>
</feature>
<feature type="compositionally biased region" description="Acidic residues" evidence="10">
    <location>
        <begin position="414"/>
        <end position="426"/>
    </location>
</feature>
<evidence type="ECO:0000259" key="14">
    <source>
        <dbReference type="Pfam" id="PF23188"/>
    </source>
</evidence>
<evidence type="ECO:0000256" key="9">
    <source>
        <dbReference type="ARBA" id="ARBA00023303"/>
    </source>
</evidence>
<feature type="transmembrane region" description="Helical" evidence="11">
    <location>
        <begin position="199"/>
        <end position="218"/>
    </location>
</feature>
<evidence type="ECO:0000256" key="8">
    <source>
        <dbReference type="ARBA" id="ARBA00023136"/>
    </source>
</evidence>
<feature type="domain" description="Piezo transmembrane helical unit" evidence="14">
    <location>
        <begin position="1836"/>
        <end position="1956"/>
    </location>
</feature>
<feature type="transmembrane region" description="Helical" evidence="11">
    <location>
        <begin position="225"/>
        <end position="244"/>
    </location>
</feature>
<dbReference type="InterPro" id="IPR031805">
    <property type="entry name" value="Piezo_TM25-28"/>
</dbReference>
<keyword evidence="4" id="KW-1003">Cell membrane</keyword>
<feature type="compositionally biased region" description="Polar residues" evidence="10">
    <location>
        <begin position="2041"/>
        <end position="2052"/>
    </location>
</feature>
<feature type="transmembrane region" description="Helical" evidence="11">
    <location>
        <begin position="532"/>
        <end position="548"/>
    </location>
</feature>
<feature type="transmembrane region" description="Helical" evidence="11">
    <location>
        <begin position="1063"/>
        <end position="1081"/>
    </location>
</feature>
<feature type="transmembrane region" description="Helical" evidence="11">
    <location>
        <begin position="1823"/>
        <end position="1846"/>
    </location>
</feature>
<evidence type="ECO:0000256" key="7">
    <source>
        <dbReference type="ARBA" id="ARBA00023065"/>
    </source>
</evidence>
<feature type="compositionally biased region" description="Basic and acidic residues" evidence="10">
    <location>
        <begin position="802"/>
        <end position="822"/>
    </location>
</feature>
<feature type="compositionally biased region" description="Basic residues" evidence="10">
    <location>
        <begin position="1432"/>
        <end position="1441"/>
    </location>
</feature>
<dbReference type="Pfam" id="PF15917">
    <property type="entry name" value="Piezo_TM25-28"/>
    <property type="match status" value="1"/>
</dbReference>
<dbReference type="Pfam" id="PF23188">
    <property type="entry name" value="THU_Piezo1"/>
    <property type="match status" value="1"/>
</dbReference>
<feature type="transmembrane region" description="Helical" evidence="11">
    <location>
        <begin position="999"/>
        <end position="1020"/>
    </location>
</feature>
<gene>
    <name evidence="17" type="primary">PIEZO2</name>
</gene>
<reference evidence="17" key="3">
    <citation type="submission" date="2025-09" db="UniProtKB">
        <authorList>
            <consortium name="Ensembl"/>
        </authorList>
    </citation>
    <scope>IDENTIFICATION</scope>
</reference>
<feature type="transmembrane region" description="Helical" evidence="11">
    <location>
        <begin position="2318"/>
        <end position="2342"/>
    </location>
</feature>
<feature type="transmembrane region" description="Helical" evidence="11">
    <location>
        <begin position="19"/>
        <end position="37"/>
    </location>
</feature>
<keyword evidence="18" id="KW-1185">Reference proteome</keyword>
<evidence type="ECO:0000256" key="11">
    <source>
        <dbReference type="SAM" id="Phobius"/>
    </source>
</evidence>
<dbReference type="Pfam" id="PF24874">
    <property type="entry name" value="Piezo_THU9_anchor"/>
    <property type="match status" value="1"/>
</dbReference>
<feature type="compositionally biased region" description="Basic and acidic residues" evidence="10">
    <location>
        <begin position="1538"/>
        <end position="1556"/>
    </location>
</feature>
<feature type="transmembrane region" description="Helical" evidence="11">
    <location>
        <begin position="2148"/>
        <end position="2167"/>
    </location>
</feature>
<dbReference type="GeneTree" id="ENSGT00940000154456"/>
<accession>A0A8C5F159</accession>
<feature type="transmembrane region" description="Helical" evidence="11">
    <location>
        <begin position="2176"/>
        <end position="2198"/>
    </location>
</feature>
<feature type="domain" description="Piezo THU9 and anchor" evidence="16">
    <location>
        <begin position="2103"/>
        <end position="2340"/>
    </location>
</feature>
<feature type="transmembrane region" description="Helical" evidence="11">
    <location>
        <begin position="294"/>
        <end position="311"/>
    </location>
</feature>
<feature type="transmembrane region" description="Helical" evidence="11">
    <location>
        <begin position="1259"/>
        <end position="1282"/>
    </location>
</feature>
<feature type="transmembrane region" description="Helical" evidence="11">
    <location>
        <begin position="1087"/>
        <end position="1103"/>
    </location>
</feature>
<dbReference type="InterPro" id="IPR056768">
    <property type="entry name" value="THU_Piezo"/>
</dbReference>
<dbReference type="Ensembl" id="ENSGEVT00005027330.1">
    <property type="protein sequence ID" value="ENSGEVP00005025986.1"/>
    <property type="gene ID" value="ENSGEVG00005017376.1"/>
</dbReference>
<evidence type="ECO:0000259" key="16">
    <source>
        <dbReference type="Pfam" id="PF24874"/>
    </source>
</evidence>
<feature type="transmembrane region" description="Helical" evidence="11">
    <location>
        <begin position="904"/>
        <end position="922"/>
    </location>
</feature>
<feature type="region of interest" description="Disordered" evidence="10">
    <location>
        <begin position="2007"/>
        <end position="2052"/>
    </location>
</feature>
<feature type="domain" description="Piezo non-specific cation channel cap" evidence="12">
    <location>
        <begin position="2378"/>
        <end position="2660"/>
    </location>
</feature>
<feature type="transmembrane region" description="Helical" evidence="11">
    <location>
        <begin position="75"/>
        <end position="96"/>
    </location>
</feature>
<feature type="region of interest" description="Disordered" evidence="10">
    <location>
        <begin position="594"/>
        <end position="617"/>
    </location>
</feature>
<keyword evidence="7" id="KW-0406">Ion transport</keyword>
<dbReference type="Pfam" id="PF24871">
    <property type="entry name" value="Piezo_TM1-24"/>
    <property type="match status" value="2"/>
</dbReference>
<feature type="compositionally biased region" description="Low complexity" evidence="10">
    <location>
        <begin position="2015"/>
        <end position="2040"/>
    </location>
</feature>
<feature type="region of interest" description="Disordered" evidence="10">
    <location>
        <begin position="400"/>
        <end position="429"/>
    </location>
</feature>
<feature type="compositionally biased region" description="Polar residues" evidence="10">
    <location>
        <begin position="1667"/>
        <end position="1685"/>
    </location>
</feature>
<evidence type="ECO:0000256" key="4">
    <source>
        <dbReference type="ARBA" id="ARBA00022475"/>
    </source>
</evidence>
<organism evidence="17 18">
    <name type="scientific">Gopherus evgoodei</name>
    <name type="common">Goodes thornscrub tortoise</name>
    <dbReference type="NCBI Taxonomy" id="1825980"/>
    <lineage>
        <taxon>Eukaryota</taxon>
        <taxon>Metazoa</taxon>
        <taxon>Chordata</taxon>
        <taxon>Craniata</taxon>
        <taxon>Vertebrata</taxon>
        <taxon>Euteleostomi</taxon>
        <taxon>Archelosauria</taxon>
        <taxon>Testudinata</taxon>
        <taxon>Testudines</taxon>
        <taxon>Cryptodira</taxon>
        <taxon>Durocryptodira</taxon>
        <taxon>Testudinoidea</taxon>
        <taxon>Testudinidae</taxon>
        <taxon>Gopherus</taxon>
    </lineage>
</organism>
<keyword evidence="3" id="KW-0813">Transport</keyword>
<evidence type="ECO:0000256" key="6">
    <source>
        <dbReference type="ARBA" id="ARBA00022989"/>
    </source>
</evidence>
<dbReference type="PANTHER" id="PTHR47049:SF6">
    <property type="entry name" value="PIEZO-TYPE MECHANOSENSITIVE ION CHANNEL COMPONENT"/>
    <property type="match status" value="1"/>
</dbReference>
<feature type="transmembrane region" description="Helical" evidence="11">
    <location>
        <begin position="2573"/>
        <end position="2596"/>
    </location>
</feature>
<feature type="transmembrane region" description="Helical" evidence="11">
    <location>
        <begin position="169"/>
        <end position="193"/>
    </location>
</feature>
<evidence type="ECO:0000256" key="3">
    <source>
        <dbReference type="ARBA" id="ARBA00022448"/>
    </source>
</evidence>
<feature type="transmembrane region" description="Helical" evidence="11">
    <location>
        <begin position="684"/>
        <end position="703"/>
    </location>
</feature>
<feature type="region of interest" description="Disordered" evidence="10">
    <location>
        <begin position="1640"/>
        <end position="1742"/>
    </location>
</feature>
<protein>
    <submittedName>
        <fullName evidence="17">Piezo type mechanosensitive ion channel component 2</fullName>
    </submittedName>
</protein>
<name>A0A8C5F159_9SAUR</name>
<dbReference type="InterPro" id="IPR027272">
    <property type="entry name" value="Piezo"/>
</dbReference>
<dbReference type="Pfam" id="PF12166">
    <property type="entry name" value="Piezo_cap"/>
    <property type="match status" value="1"/>
</dbReference>